<name>A0A8K1FF15_PYTOL</name>
<accession>A0A8K1FF15</accession>
<dbReference type="AlphaFoldDB" id="A0A8K1FF15"/>
<evidence type="ECO:0000313" key="3">
    <source>
        <dbReference type="EMBL" id="TMW58529.1"/>
    </source>
</evidence>
<feature type="compositionally biased region" description="Acidic residues" evidence="1">
    <location>
        <begin position="251"/>
        <end position="272"/>
    </location>
</feature>
<feature type="compositionally biased region" description="Polar residues" evidence="1">
    <location>
        <begin position="673"/>
        <end position="684"/>
    </location>
</feature>
<evidence type="ECO:0000313" key="4">
    <source>
        <dbReference type="Proteomes" id="UP000794436"/>
    </source>
</evidence>
<reference evidence="3" key="1">
    <citation type="submission" date="2019-03" db="EMBL/GenBank/DDBJ databases">
        <title>Long read genome sequence of the mycoparasitic Pythium oligandrum ATCC 38472 isolated from sugarbeet rhizosphere.</title>
        <authorList>
            <person name="Gaulin E."/>
        </authorList>
    </citation>
    <scope>NUCLEOTIDE SEQUENCE</scope>
    <source>
        <strain evidence="3">ATCC 38472_TT</strain>
    </source>
</reference>
<dbReference type="Pfam" id="PF06398">
    <property type="entry name" value="Pex24p"/>
    <property type="match status" value="1"/>
</dbReference>
<evidence type="ECO:0000259" key="2">
    <source>
        <dbReference type="SMART" id="SM00694"/>
    </source>
</evidence>
<dbReference type="InterPro" id="IPR010482">
    <property type="entry name" value="TECPR1-like_DysF"/>
</dbReference>
<comment type="caution">
    <text evidence="3">The sequence shown here is derived from an EMBL/GenBank/DDBJ whole genome shotgun (WGS) entry which is preliminary data.</text>
</comment>
<feature type="region of interest" description="Disordered" evidence="1">
    <location>
        <begin position="288"/>
        <end position="308"/>
    </location>
</feature>
<gene>
    <name evidence="3" type="ORF">Poli38472_010088</name>
</gene>
<proteinExistence type="predicted"/>
<keyword evidence="4" id="KW-1185">Reference proteome</keyword>
<evidence type="ECO:0000256" key="1">
    <source>
        <dbReference type="SAM" id="MobiDB-lite"/>
    </source>
</evidence>
<feature type="region of interest" description="Disordered" evidence="1">
    <location>
        <begin position="662"/>
        <end position="687"/>
    </location>
</feature>
<dbReference type="OrthoDB" id="428159at2759"/>
<feature type="compositionally biased region" description="Acidic residues" evidence="1">
    <location>
        <begin position="227"/>
        <end position="237"/>
    </location>
</feature>
<feature type="region of interest" description="Disordered" evidence="1">
    <location>
        <begin position="386"/>
        <end position="430"/>
    </location>
</feature>
<dbReference type="Proteomes" id="UP000794436">
    <property type="component" value="Unassembled WGS sequence"/>
</dbReference>
<feature type="compositionally biased region" description="Low complexity" evidence="1">
    <location>
        <begin position="408"/>
        <end position="420"/>
    </location>
</feature>
<feature type="region of interest" description="Disordered" evidence="1">
    <location>
        <begin position="202"/>
        <end position="272"/>
    </location>
</feature>
<feature type="domain" description="Peroxin/Ferlin" evidence="2">
    <location>
        <begin position="162"/>
        <end position="203"/>
    </location>
</feature>
<dbReference type="SMART" id="SM00694">
    <property type="entry name" value="DysFC"/>
    <property type="match status" value="1"/>
</dbReference>
<dbReference type="GO" id="GO:0005737">
    <property type="term" value="C:cytoplasm"/>
    <property type="evidence" value="ECO:0007669"/>
    <property type="project" value="UniProtKB-ARBA"/>
</dbReference>
<dbReference type="EMBL" id="SPLM01000111">
    <property type="protein sequence ID" value="TMW58529.1"/>
    <property type="molecule type" value="Genomic_DNA"/>
</dbReference>
<organism evidence="3 4">
    <name type="scientific">Pythium oligandrum</name>
    <name type="common">Mycoparasitic fungus</name>
    <dbReference type="NCBI Taxonomy" id="41045"/>
    <lineage>
        <taxon>Eukaryota</taxon>
        <taxon>Sar</taxon>
        <taxon>Stramenopiles</taxon>
        <taxon>Oomycota</taxon>
        <taxon>Peronosporomycetes</taxon>
        <taxon>Pythiales</taxon>
        <taxon>Pythiaceae</taxon>
        <taxon>Pythium</taxon>
    </lineage>
</organism>
<sequence length="1252" mass="141419">MEAKRSVASLVLQAAQENESHVSQFEGEHVPSGKGYHARLTAFFWAHDPRRVDKVNEILERQKGREEEYIQRVHMEYGVRDFGGEVAVDDIYEHERYSYLSFSWGSSFPGHLLPTDRRRWSGLHGSPSSQTRAKVEPQLPVNWQWTSEWEVDKATSNCDAEGWIYAFDFTTLNFMVKRDGGRKEPKSTDYVRRRRWIRRRERIPTALPTPVPSPVREESVKSTMESSGEDNNDEDGDRFDSKDGLFIPDTLDVDDDEGEDPGDDDDEQGEDEEPAALRDFIFASRVEAPRPATPGSPATQSPAAHTEPEPVTLKHYSLSMDKAAVDAAWKKAVKNLEAVYTQAKRHQALKKKRWKVKKEKIRQQMNLLEKTIAAMQSFAHEDELQRRHSSSVLLSSPHSRSKSKSKRVPMPTTPTASMSPEGRSRVSDNDTGGINLARKLHCAQSKLDALRRLFWHPREKDYTLRFSIDGIFYGLRDFLVESFKSSYSIHLSHQSNGAQGITPTCKIVLKGHTVCCGKHVKVVGEKGTIVPKSIWSSMYLDTDFDASIHMIYVEDVEDERNPWLEGKPMGRWEFLFSPESTRVELFNFNRRTRGGVDLPEPVVRKLMSDVLSSLLRDIALLYFPQELAMAFEAPPGKLDWEGVIDIAGPPVDNVMEREMEMMSTAPPPERSVESSGTEASPKSGTPTATAAVTAPFVAVAAVATATVNLLVGSDTERWMREIAELLELRPAQLNLLIALRQCGLYPAPYTFRSVTSLCEYYNAFFIQEREDGGSRDEELRTAWQQLLELLYIRKMKAATAPPDEEYPMFELFDMDKLFTRVAQLTRKPVAVKLTVSRFHCTVDATNVVEAMAQLYERLVLGIDFSKPRVGPSRLIYGFRFGRKPKVATTAAMAAHSQTTQLLDPATHLQMDTDFRSRLKAFSKLCRTLKSVIELIKQNLETVSLEVAGTVRGTGSDCEVRGSFRDLEFSGPANLSLHVPALFLGKYRIETIPLGDDRIGLQIDVLVPTGKKMRTKQVADDVLVRLLVSDFTMDVLLDVDALIARHHHRSITAATETTAPWSPSASFAQQIETQKTKQKHSALSIAVNSTTGITSHLDDTERVIRIPSPTARPGEPYGKLRVATSEFTKLQVRAKSGTLSLQMMLVLRLLIDTVRPFVQASFPEHQVLFERIYGCLLRWISSKAMQMDFDMLFKGFIHDTDKLFFTVCGSPAHPMPMVYHDELNLLDVILQADDLVNIWIDDRYPPYSNPLYF</sequence>
<protein>
    <recommendedName>
        <fullName evidence="2">Peroxin/Ferlin domain-containing protein</fullName>
    </recommendedName>
</protein>
<dbReference type="InterPro" id="IPR006614">
    <property type="entry name" value="Peroxin/Ferlin"/>
</dbReference>
<dbReference type="GO" id="GO:0098588">
    <property type="term" value="C:bounding membrane of organelle"/>
    <property type="evidence" value="ECO:0007669"/>
    <property type="project" value="UniProtKB-ARBA"/>
</dbReference>